<dbReference type="InterPro" id="IPR010920">
    <property type="entry name" value="LSM_dom_sf"/>
</dbReference>
<proteinExistence type="inferred from homology"/>
<dbReference type="GO" id="GO:0008381">
    <property type="term" value="F:mechanosensitive monoatomic ion channel activity"/>
    <property type="evidence" value="ECO:0007669"/>
    <property type="project" value="UniProtKB-ARBA"/>
</dbReference>
<comment type="similarity">
    <text evidence="2">Belongs to the MscS (TC 1.A.23) family.</text>
</comment>
<organism evidence="10 11">
    <name type="scientific">Arenibacter troitsensis</name>
    <dbReference type="NCBI Taxonomy" id="188872"/>
    <lineage>
        <taxon>Bacteria</taxon>
        <taxon>Pseudomonadati</taxon>
        <taxon>Bacteroidota</taxon>
        <taxon>Flavobacteriia</taxon>
        <taxon>Flavobacteriales</taxon>
        <taxon>Flavobacteriaceae</taxon>
        <taxon>Arenibacter</taxon>
    </lineage>
</organism>
<comment type="subcellular location">
    <subcellularLocation>
        <location evidence="1">Cell membrane</location>
        <topology evidence="1">Multi-pass membrane protein</topology>
    </subcellularLocation>
</comment>
<gene>
    <name evidence="10" type="ORF">SAMN03080602_04112</name>
</gene>
<keyword evidence="3" id="KW-1003">Cell membrane</keyword>
<dbReference type="OrthoDB" id="9809206at2"/>
<dbReference type="InterPro" id="IPR011014">
    <property type="entry name" value="MscS_channel_TM-2"/>
</dbReference>
<evidence type="ECO:0000256" key="4">
    <source>
        <dbReference type="ARBA" id="ARBA00022692"/>
    </source>
</evidence>
<dbReference type="AlphaFoldDB" id="A0A1X7LDI6"/>
<dbReference type="Pfam" id="PF00924">
    <property type="entry name" value="MS_channel_2nd"/>
    <property type="match status" value="1"/>
</dbReference>
<evidence type="ECO:0000256" key="1">
    <source>
        <dbReference type="ARBA" id="ARBA00004651"/>
    </source>
</evidence>
<sequence>MEKLKNFFDGLNEFLSYKIWNGDKVDLTAATFLTIIISIIVVNFLLKLIHKLVTAKLPEEDKNKFISVFGFLRYLFYIIVVLVILHTSGVNLTVLLTASAALFVGLGFALQYLFQDIISGILIITDQSLRVGDIVEVNQKVGRVFEIRLRTTRALTRDDKVIIIPNHQFLTDSIYNYTQNHKSTRESVKVGVAYGSDVVLVTKILEDIASEQKGILKNPKPFVLFEDFGDSALLFSINFFINDSYGDPKIKSAMRYIIDAKFREHNISIPFPQRDVHVFQSGPMETKQVENKNIGNGN</sequence>
<feature type="transmembrane region" description="Helical" evidence="7">
    <location>
        <begin position="66"/>
        <end position="86"/>
    </location>
</feature>
<dbReference type="EMBL" id="FXAO01000012">
    <property type="protein sequence ID" value="SMG51544.1"/>
    <property type="molecule type" value="Genomic_DNA"/>
</dbReference>
<dbReference type="InterPro" id="IPR011066">
    <property type="entry name" value="MscS_channel_C_sf"/>
</dbReference>
<feature type="domain" description="Mechanosensitive ion channel MscS" evidence="8">
    <location>
        <begin position="113"/>
        <end position="178"/>
    </location>
</feature>
<reference evidence="11" key="1">
    <citation type="submission" date="2017-04" db="EMBL/GenBank/DDBJ databases">
        <authorList>
            <person name="Varghese N."/>
            <person name="Submissions S."/>
        </authorList>
    </citation>
    <scope>NUCLEOTIDE SEQUENCE [LARGE SCALE GENOMIC DNA]</scope>
    <source>
        <strain evidence="11">DSM 19835</strain>
    </source>
</reference>
<evidence type="ECO:0000313" key="10">
    <source>
        <dbReference type="EMBL" id="SMG51544.1"/>
    </source>
</evidence>
<accession>A0A1X7LDI6</accession>
<dbReference type="InterPro" id="IPR049278">
    <property type="entry name" value="MS_channel_C"/>
</dbReference>
<dbReference type="SUPFAM" id="SSF82689">
    <property type="entry name" value="Mechanosensitive channel protein MscS (YggB), C-terminal domain"/>
    <property type="match status" value="1"/>
</dbReference>
<dbReference type="STRING" id="188872.SAMN03080602_04112"/>
<dbReference type="Gene3D" id="1.10.287.1260">
    <property type="match status" value="1"/>
</dbReference>
<dbReference type="PANTHER" id="PTHR30347:SF1">
    <property type="entry name" value="MECHANOSENSITIVE CHANNEL MSCK"/>
    <property type="match status" value="1"/>
</dbReference>
<evidence type="ECO:0000256" key="3">
    <source>
        <dbReference type="ARBA" id="ARBA00022475"/>
    </source>
</evidence>
<dbReference type="RefSeq" id="WP_085500776.1">
    <property type="nucleotide sequence ID" value="NZ_FXAO01000012.1"/>
</dbReference>
<keyword evidence="4 7" id="KW-0812">Transmembrane</keyword>
<protein>
    <submittedName>
        <fullName evidence="10">Mechanosensitive ion channel</fullName>
    </submittedName>
</protein>
<feature type="transmembrane region" description="Helical" evidence="7">
    <location>
        <begin position="92"/>
        <end position="114"/>
    </location>
</feature>
<evidence type="ECO:0000256" key="6">
    <source>
        <dbReference type="ARBA" id="ARBA00023136"/>
    </source>
</evidence>
<dbReference type="Gene3D" id="3.30.70.100">
    <property type="match status" value="1"/>
</dbReference>
<dbReference type="InterPro" id="IPR052702">
    <property type="entry name" value="MscS-like_channel"/>
</dbReference>
<keyword evidence="6 7" id="KW-0472">Membrane</keyword>
<dbReference type="SUPFAM" id="SSF82861">
    <property type="entry name" value="Mechanosensitive channel protein MscS (YggB), transmembrane region"/>
    <property type="match status" value="1"/>
</dbReference>
<evidence type="ECO:0000256" key="5">
    <source>
        <dbReference type="ARBA" id="ARBA00022989"/>
    </source>
</evidence>
<dbReference type="InterPro" id="IPR006685">
    <property type="entry name" value="MscS_channel_2nd"/>
</dbReference>
<dbReference type="SUPFAM" id="SSF50182">
    <property type="entry name" value="Sm-like ribonucleoproteins"/>
    <property type="match status" value="1"/>
</dbReference>
<feature type="domain" description="Mechanosensitive ion channel MscS C-terminal" evidence="9">
    <location>
        <begin position="188"/>
        <end position="269"/>
    </location>
</feature>
<dbReference type="InterPro" id="IPR023408">
    <property type="entry name" value="MscS_beta-dom_sf"/>
</dbReference>
<dbReference type="Gene3D" id="2.30.30.60">
    <property type="match status" value="1"/>
</dbReference>
<feature type="transmembrane region" description="Helical" evidence="7">
    <location>
        <begin position="27"/>
        <end position="46"/>
    </location>
</feature>
<keyword evidence="5 7" id="KW-1133">Transmembrane helix</keyword>
<keyword evidence="11" id="KW-1185">Reference proteome</keyword>
<dbReference type="GO" id="GO:0005886">
    <property type="term" value="C:plasma membrane"/>
    <property type="evidence" value="ECO:0007669"/>
    <property type="project" value="UniProtKB-SubCell"/>
</dbReference>
<name>A0A1X7LDI6_9FLAO</name>
<evidence type="ECO:0000313" key="11">
    <source>
        <dbReference type="Proteomes" id="UP000193420"/>
    </source>
</evidence>
<evidence type="ECO:0000259" key="8">
    <source>
        <dbReference type="Pfam" id="PF00924"/>
    </source>
</evidence>
<evidence type="ECO:0000256" key="7">
    <source>
        <dbReference type="SAM" id="Phobius"/>
    </source>
</evidence>
<evidence type="ECO:0000256" key="2">
    <source>
        <dbReference type="ARBA" id="ARBA00008017"/>
    </source>
</evidence>
<evidence type="ECO:0000259" key="9">
    <source>
        <dbReference type="Pfam" id="PF21082"/>
    </source>
</evidence>
<dbReference type="Pfam" id="PF21082">
    <property type="entry name" value="MS_channel_3rd"/>
    <property type="match status" value="1"/>
</dbReference>
<dbReference type="PANTHER" id="PTHR30347">
    <property type="entry name" value="POTASSIUM CHANNEL RELATED"/>
    <property type="match status" value="1"/>
</dbReference>
<dbReference type="Proteomes" id="UP000193420">
    <property type="component" value="Unassembled WGS sequence"/>
</dbReference>